<comment type="caution">
    <text evidence="5">The sequence shown here is derived from an EMBL/GenBank/DDBJ whole genome shotgun (WGS) entry which is preliminary data.</text>
</comment>
<reference evidence="5 6" key="1">
    <citation type="submission" date="2024-04" db="EMBL/GenBank/DDBJ databases">
        <title>Aurantiacibacter sp. DGU6 16S ribosomal RNA gene Genome sequencing and assembly.</title>
        <authorList>
            <person name="Park S."/>
        </authorList>
    </citation>
    <scope>NUCLEOTIDE SEQUENCE [LARGE SCALE GENOMIC DNA]</scope>
    <source>
        <strain evidence="5 6">DGU6</strain>
    </source>
</reference>
<dbReference type="InterPro" id="IPR000184">
    <property type="entry name" value="Bac_surfAg_D15"/>
</dbReference>
<sequence length="728" mass="79320">MRQKKEVPRILRQTCSANSSSPDVIRQCWATTTALGAALLLSQPALAQDMRDTPRLEDLIPDSAVENPEDWAAQGVTPQDEAAAERQPELPVDAPMEEMPLVTIPWPEDVELPQLAPLESDDEQIEFVQFDDEIGRLPEGSEERLSDELVIVFPTDRTLFPERDDFLDRFEALSTVEGTDADGNLARLAAQARVDEELLLRLLGVYGYFGGQVIRTVGMNGDQPEVRFDVIPGQRFLVGTVDLGNLAATGENFADLRAAYAIQPGDPVSLDVVADQQIRLDTALGESGYPFAEIDPPSLLVDHERYEGDITMPVEPGGQYVFGSVRSDSEQFLSSRHLTRIARWHEGDTYRRSDEFDLRRAILATGLVGAVDLEPVVVQEPTEDAPGVVDIAASLRPAPLRTIAGNVGFGTEEGIRVEASWEHRNLFPPEGLLRVRGIAGTQEQLLGVTFRKNNFHGRDRILTLDAYASTIDYDAYDARSAALIGTFERVSTLLFQKQFSWSLGVELVATQESERLADGSSLERETYFIGALPVFAQLDASDDLLDPTKGWRLSGRLSPEISENDGVQSFYVRSQVDAAFYQSVGENTVLAGRVRVASIPGAPLEAIAPSRRLYAGGGGSVRGYGYRQIGPLNDTGDPLGGRSLVEFSLEARIGTPLMDGAVSVVPFVDAGSVGLDPLPDFDTIKYGAGLGVRYETGFGPLRLDVAVPLNPGPNDNWIAVYVALGQAF</sequence>
<accession>A0ABU9IBD0</accession>
<dbReference type="Proteomes" id="UP001497045">
    <property type="component" value="Unassembled WGS sequence"/>
</dbReference>
<evidence type="ECO:0000256" key="2">
    <source>
        <dbReference type="ARBA" id="ARBA00022452"/>
    </source>
</evidence>
<evidence type="ECO:0000256" key="1">
    <source>
        <dbReference type="ARBA" id="ARBA00004370"/>
    </source>
</evidence>
<dbReference type="Pfam" id="PF01103">
    <property type="entry name" value="Omp85"/>
    <property type="match status" value="1"/>
</dbReference>
<evidence type="ECO:0000259" key="4">
    <source>
        <dbReference type="Pfam" id="PF01103"/>
    </source>
</evidence>
<evidence type="ECO:0000313" key="6">
    <source>
        <dbReference type="Proteomes" id="UP001497045"/>
    </source>
</evidence>
<keyword evidence="2" id="KW-1134">Transmembrane beta strand</keyword>
<dbReference type="PANTHER" id="PTHR12815">
    <property type="entry name" value="SORTING AND ASSEMBLY MACHINERY SAMM50 PROTEIN FAMILY MEMBER"/>
    <property type="match status" value="1"/>
</dbReference>
<dbReference type="EMBL" id="JBBYHV010000001">
    <property type="protein sequence ID" value="MEL1249491.1"/>
    <property type="molecule type" value="Genomic_DNA"/>
</dbReference>
<proteinExistence type="predicted"/>
<keyword evidence="3" id="KW-0472">Membrane</keyword>
<keyword evidence="2" id="KW-0812">Transmembrane</keyword>
<dbReference type="InterPro" id="IPR039910">
    <property type="entry name" value="D15-like"/>
</dbReference>
<gene>
    <name evidence="5" type="ORF">AAEO60_02275</name>
</gene>
<name>A0ABU9IBD0_9SPHN</name>
<dbReference type="Gene3D" id="3.10.20.310">
    <property type="entry name" value="membrane protein fhac"/>
    <property type="match status" value="1"/>
</dbReference>
<comment type="subcellular location">
    <subcellularLocation>
        <location evidence="1">Membrane</location>
    </subcellularLocation>
</comment>
<organism evidence="5 6">
    <name type="scientific">Aurantiacibacter gilvus</name>
    <dbReference type="NCBI Taxonomy" id="3139141"/>
    <lineage>
        <taxon>Bacteria</taxon>
        <taxon>Pseudomonadati</taxon>
        <taxon>Pseudomonadota</taxon>
        <taxon>Alphaproteobacteria</taxon>
        <taxon>Sphingomonadales</taxon>
        <taxon>Erythrobacteraceae</taxon>
        <taxon>Aurantiacibacter</taxon>
    </lineage>
</organism>
<evidence type="ECO:0000313" key="5">
    <source>
        <dbReference type="EMBL" id="MEL1249491.1"/>
    </source>
</evidence>
<keyword evidence="6" id="KW-1185">Reference proteome</keyword>
<dbReference type="Gene3D" id="2.40.160.50">
    <property type="entry name" value="membrane protein fhac: a member of the omp85/tpsb transporter family"/>
    <property type="match status" value="1"/>
</dbReference>
<dbReference type="RefSeq" id="WP_341672026.1">
    <property type="nucleotide sequence ID" value="NZ_JBBYHV010000001.1"/>
</dbReference>
<evidence type="ECO:0000256" key="3">
    <source>
        <dbReference type="ARBA" id="ARBA00023136"/>
    </source>
</evidence>
<feature type="domain" description="Bacterial surface antigen (D15)" evidence="4">
    <location>
        <begin position="433"/>
        <end position="728"/>
    </location>
</feature>
<dbReference type="PANTHER" id="PTHR12815:SF42">
    <property type="entry name" value="BACTERIAL SURFACE ANTIGEN (D15) DOMAIN-CONTAINING PROTEIN"/>
    <property type="match status" value="1"/>
</dbReference>
<protein>
    <submittedName>
        <fullName evidence="5">BamA/TamA family outer membrane protein</fullName>
    </submittedName>
</protein>